<evidence type="ECO:0000313" key="1">
    <source>
        <dbReference type="EMBL" id="KAI3766568.1"/>
    </source>
</evidence>
<name>A0ACB9F5F0_CICIN</name>
<gene>
    <name evidence="1" type="ORF">L2E82_16632</name>
</gene>
<accession>A0ACB9F5F0</accession>
<protein>
    <submittedName>
        <fullName evidence="1">Uncharacterized protein</fullName>
    </submittedName>
</protein>
<dbReference type="EMBL" id="CM042011">
    <property type="protein sequence ID" value="KAI3766568.1"/>
    <property type="molecule type" value="Genomic_DNA"/>
</dbReference>
<evidence type="ECO:0000313" key="2">
    <source>
        <dbReference type="Proteomes" id="UP001055811"/>
    </source>
</evidence>
<keyword evidence="2" id="KW-1185">Reference proteome</keyword>
<organism evidence="1 2">
    <name type="scientific">Cichorium intybus</name>
    <name type="common">Chicory</name>
    <dbReference type="NCBI Taxonomy" id="13427"/>
    <lineage>
        <taxon>Eukaryota</taxon>
        <taxon>Viridiplantae</taxon>
        <taxon>Streptophyta</taxon>
        <taxon>Embryophyta</taxon>
        <taxon>Tracheophyta</taxon>
        <taxon>Spermatophyta</taxon>
        <taxon>Magnoliopsida</taxon>
        <taxon>eudicotyledons</taxon>
        <taxon>Gunneridae</taxon>
        <taxon>Pentapetalae</taxon>
        <taxon>asterids</taxon>
        <taxon>campanulids</taxon>
        <taxon>Asterales</taxon>
        <taxon>Asteraceae</taxon>
        <taxon>Cichorioideae</taxon>
        <taxon>Cichorieae</taxon>
        <taxon>Cichoriinae</taxon>
        <taxon>Cichorium</taxon>
    </lineage>
</organism>
<dbReference type="Proteomes" id="UP001055811">
    <property type="component" value="Linkage Group LG03"/>
</dbReference>
<comment type="caution">
    <text evidence="1">The sequence shown here is derived from an EMBL/GenBank/DDBJ whole genome shotgun (WGS) entry which is preliminary data.</text>
</comment>
<reference evidence="2" key="1">
    <citation type="journal article" date="2022" name="Mol. Ecol. Resour.">
        <title>The genomes of chicory, endive, great burdock and yacon provide insights into Asteraceae palaeo-polyploidization history and plant inulin production.</title>
        <authorList>
            <person name="Fan W."/>
            <person name="Wang S."/>
            <person name="Wang H."/>
            <person name="Wang A."/>
            <person name="Jiang F."/>
            <person name="Liu H."/>
            <person name="Zhao H."/>
            <person name="Xu D."/>
            <person name="Zhang Y."/>
        </authorList>
    </citation>
    <scope>NUCLEOTIDE SEQUENCE [LARGE SCALE GENOMIC DNA]</scope>
    <source>
        <strain evidence="2">cv. Punajuju</strain>
    </source>
</reference>
<proteinExistence type="predicted"/>
<sequence>MEQNLPVVAKKVWSFVRVILYMLRKNISKRKLLLDLNMMMKRGKIAGKALQNLMFHHHRNWSSSTFNRRSHDSPNFTIPPPQTDDYEFSCTNSPAYPLSLFTTNKKHHYKNASQKKSDADNNHDDLIIDAAVIKALHEMLTSATASPALPGFGKSPMVRQLRVTDSPFPLSNGDEDSYVDEAAEKFIMKFYNNLRRQA</sequence>
<reference evidence="1 2" key="2">
    <citation type="journal article" date="2022" name="Mol. Ecol. Resour.">
        <title>The genomes of chicory, endive, great burdock and yacon provide insights into Asteraceae paleo-polyploidization history and plant inulin production.</title>
        <authorList>
            <person name="Fan W."/>
            <person name="Wang S."/>
            <person name="Wang H."/>
            <person name="Wang A."/>
            <person name="Jiang F."/>
            <person name="Liu H."/>
            <person name="Zhao H."/>
            <person name="Xu D."/>
            <person name="Zhang Y."/>
        </authorList>
    </citation>
    <scope>NUCLEOTIDE SEQUENCE [LARGE SCALE GENOMIC DNA]</scope>
    <source>
        <strain evidence="2">cv. Punajuju</strain>
        <tissue evidence="1">Leaves</tissue>
    </source>
</reference>